<evidence type="ECO:0000256" key="1">
    <source>
        <dbReference type="SAM" id="MobiDB-lite"/>
    </source>
</evidence>
<dbReference type="AlphaFoldDB" id="A0A9N9MS57"/>
<proteinExistence type="predicted"/>
<evidence type="ECO:0000313" key="3">
    <source>
        <dbReference type="Proteomes" id="UP001152799"/>
    </source>
</evidence>
<reference evidence="2" key="1">
    <citation type="submission" date="2022-01" db="EMBL/GenBank/DDBJ databases">
        <authorList>
            <person name="King R."/>
        </authorList>
    </citation>
    <scope>NUCLEOTIDE SEQUENCE</scope>
</reference>
<keyword evidence="3" id="KW-1185">Reference proteome</keyword>
<evidence type="ECO:0000313" key="2">
    <source>
        <dbReference type="EMBL" id="CAG9768879.1"/>
    </source>
</evidence>
<gene>
    <name evidence="2" type="ORF">CEUTPL_LOCUS9400</name>
</gene>
<dbReference type="Proteomes" id="UP001152799">
    <property type="component" value="Chromosome 5"/>
</dbReference>
<sequence>MANCDDTENPSSSTSSKEQDAEKLHSATSLINALQVTADLLNSYVKESGSNFSEPTCSTPTNSVVENFSEPSCSTVHHNSANSLNRFDNISVGQLVRYIVETGALTLEDDNISLSKIDPVPSYWEENANGQTSDNFDDFCFNIGPESEESIRKYMYNSPSNETLENYCVEANSTSEVATTSENSKEIKISPIIEATVSTMEREILLRKTPEHKKSKLLNLPPETLPDCPNQCESEIMGDDATKNKVNILCECDQPGVAGAAVPVITSFTFPDDSRNESKIPILQNRPNKLSTSLKTDKPVIISEEPKKNIRFKTDSAALLKKEVSKDKSKCIPFKNGEEKRRYIELTYAFSGCVSQLVNEASNLPKIGNANAQSIAIDSIYKYVKSLNKITNELKAIQYKEATDSEQSQDSKSKTIQFEPSKCSAKKGQNCDCHVPTNNKSKLEKAEDIVKDSMESMDGVFIPAFDEPPPLIEDDEEGLGITIKVPENINENGCSHVSVSFADVSVESLKRCPKKYTLHMDFAKRKMVFQSGNNCAMVPDLKVTECTIDDKKSDIVCIMRPNECLFPSQLIPVEGIAGISDSFNLLRSTNSVLLNIVGSPSAHANKRKSLLTKSCTSIRSKNVPRLFSAVDQGPDQSTKSMPQIPGHLNCKRKLQSRTNTSKKNSLLKF</sequence>
<dbReference type="OrthoDB" id="6756880at2759"/>
<protein>
    <submittedName>
        <fullName evidence="2">Uncharacterized protein</fullName>
    </submittedName>
</protein>
<dbReference type="EMBL" id="OU892281">
    <property type="protein sequence ID" value="CAG9768879.1"/>
    <property type="molecule type" value="Genomic_DNA"/>
</dbReference>
<feature type="region of interest" description="Disordered" evidence="1">
    <location>
        <begin position="1"/>
        <end position="24"/>
    </location>
</feature>
<name>A0A9N9MS57_9CUCU</name>
<accession>A0A9N9MS57</accession>
<organism evidence="2 3">
    <name type="scientific">Ceutorhynchus assimilis</name>
    <name type="common">cabbage seed weevil</name>
    <dbReference type="NCBI Taxonomy" id="467358"/>
    <lineage>
        <taxon>Eukaryota</taxon>
        <taxon>Metazoa</taxon>
        <taxon>Ecdysozoa</taxon>
        <taxon>Arthropoda</taxon>
        <taxon>Hexapoda</taxon>
        <taxon>Insecta</taxon>
        <taxon>Pterygota</taxon>
        <taxon>Neoptera</taxon>
        <taxon>Endopterygota</taxon>
        <taxon>Coleoptera</taxon>
        <taxon>Polyphaga</taxon>
        <taxon>Cucujiformia</taxon>
        <taxon>Curculionidae</taxon>
        <taxon>Ceutorhynchinae</taxon>
        <taxon>Ceutorhynchus</taxon>
    </lineage>
</organism>